<comment type="caution">
    <text evidence="3">The sequence shown here is derived from an EMBL/GenBank/DDBJ whole genome shotgun (WGS) entry which is preliminary data.</text>
</comment>
<evidence type="ECO:0000313" key="4">
    <source>
        <dbReference type="Proteomes" id="UP001234216"/>
    </source>
</evidence>
<feature type="region of interest" description="Disordered" evidence="1">
    <location>
        <begin position="1"/>
        <end position="24"/>
    </location>
</feature>
<organism evidence="3 4">
    <name type="scientific">Streptomyces canus</name>
    <dbReference type="NCBI Taxonomy" id="58343"/>
    <lineage>
        <taxon>Bacteria</taxon>
        <taxon>Bacillati</taxon>
        <taxon>Actinomycetota</taxon>
        <taxon>Actinomycetes</taxon>
        <taxon>Kitasatosporales</taxon>
        <taxon>Streptomycetaceae</taxon>
        <taxon>Streptomyces</taxon>
        <taxon>Streptomyces aurantiacus group</taxon>
    </lineage>
</organism>
<evidence type="ECO:0000256" key="1">
    <source>
        <dbReference type="SAM" id="MobiDB-lite"/>
    </source>
</evidence>
<protein>
    <submittedName>
        <fullName evidence="3">Uncharacterized protein</fullName>
    </submittedName>
</protein>
<name>A0AAW8F6Q7_9ACTN</name>
<gene>
    <name evidence="3" type="ORF">QFZ22_000357</name>
</gene>
<evidence type="ECO:0000256" key="2">
    <source>
        <dbReference type="SAM" id="Phobius"/>
    </source>
</evidence>
<dbReference type="Proteomes" id="UP001234216">
    <property type="component" value="Unassembled WGS sequence"/>
</dbReference>
<accession>A0AAW8F6Q7</accession>
<dbReference type="RefSeq" id="WP_306971962.1">
    <property type="nucleotide sequence ID" value="NZ_JAUSZV010000002.1"/>
</dbReference>
<dbReference type="AlphaFoldDB" id="A0AAW8F6Q7"/>
<proteinExistence type="predicted"/>
<keyword evidence="2" id="KW-0472">Membrane</keyword>
<dbReference type="EMBL" id="JAUSZV010000002">
    <property type="protein sequence ID" value="MDQ0904372.1"/>
    <property type="molecule type" value="Genomic_DNA"/>
</dbReference>
<keyword evidence="2" id="KW-1133">Transmembrane helix</keyword>
<keyword evidence="2" id="KW-0812">Transmembrane</keyword>
<sequence length="101" mass="10276">MPRKNTIGDAAPPSPDSASSEAAGSAGFGLPQALVILGFLTAAVVLRLVAHASVQDTMILLGAASSVSVVVLLATSYRHGPSRRRLLRRLLNAALMPGSGS</sequence>
<feature type="transmembrane region" description="Helical" evidence="2">
    <location>
        <begin position="33"/>
        <end position="52"/>
    </location>
</feature>
<reference evidence="3" key="1">
    <citation type="submission" date="2023-07" db="EMBL/GenBank/DDBJ databases">
        <title>Comparative genomics of wheat-associated soil bacteria to identify genetic determinants of phenazine resistance.</title>
        <authorList>
            <person name="Mouncey N."/>
        </authorList>
    </citation>
    <scope>NUCLEOTIDE SEQUENCE</scope>
    <source>
        <strain evidence="3">V4I22</strain>
    </source>
</reference>
<evidence type="ECO:0000313" key="3">
    <source>
        <dbReference type="EMBL" id="MDQ0904372.1"/>
    </source>
</evidence>
<feature type="transmembrane region" description="Helical" evidence="2">
    <location>
        <begin position="58"/>
        <end position="77"/>
    </location>
</feature>
<feature type="compositionally biased region" description="Low complexity" evidence="1">
    <location>
        <begin position="8"/>
        <end position="24"/>
    </location>
</feature>